<name>A0A2P4ZJK3_9HYPO</name>
<dbReference type="GeneID" id="29986897"/>
<dbReference type="InterPro" id="IPR001509">
    <property type="entry name" value="Epimerase_deHydtase"/>
</dbReference>
<evidence type="ECO:0000313" key="3">
    <source>
        <dbReference type="Proteomes" id="UP000054821"/>
    </source>
</evidence>
<gene>
    <name evidence="2" type="ORF">TGAM01_v206808</name>
</gene>
<dbReference type="Proteomes" id="UP000054821">
    <property type="component" value="Unassembled WGS sequence"/>
</dbReference>
<sequence>MPQIKVLLTGASGYIGGSVLQVLLDDFGKEIAISALTSGTSNFGDHPITQPELRNTKIRTDKDPNYEWERDNSEAWITRKVDVSITDAGERLGVDTVIVNPPLIYGQGTGPGNRTSIQIPALIGVSLHYKEAIVLGNGDGLWNIAHISDVADFYSLMLKRYIERKPVQRGKSGYYFLENGETSWLAISKLIGEVGYLKGLLNSKEPKDISPEEFTKALGISFLNPYMVEVIWSSNARISAIKSREIGWHPRKNITDFYHSFEAEIEAIAQVGPKH</sequence>
<organism evidence="2 3">
    <name type="scientific">Trichoderma gamsii</name>
    <dbReference type="NCBI Taxonomy" id="398673"/>
    <lineage>
        <taxon>Eukaryota</taxon>
        <taxon>Fungi</taxon>
        <taxon>Dikarya</taxon>
        <taxon>Ascomycota</taxon>
        <taxon>Pezizomycotina</taxon>
        <taxon>Sordariomycetes</taxon>
        <taxon>Hypocreomycetidae</taxon>
        <taxon>Hypocreales</taxon>
        <taxon>Hypocreaceae</taxon>
        <taxon>Trichoderma</taxon>
    </lineage>
</organism>
<dbReference type="AlphaFoldDB" id="A0A2P4ZJK3"/>
<comment type="caution">
    <text evidence="2">The sequence shown here is derived from an EMBL/GenBank/DDBJ whole genome shotgun (WGS) entry which is preliminary data.</text>
</comment>
<feature type="domain" description="NAD-dependent epimerase/dehydratase" evidence="1">
    <location>
        <begin position="86"/>
        <end position="161"/>
    </location>
</feature>
<accession>A0A2P4ZJK3</accession>
<keyword evidence="3" id="KW-1185">Reference proteome</keyword>
<dbReference type="GO" id="GO:0005737">
    <property type="term" value="C:cytoplasm"/>
    <property type="evidence" value="ECO:0007669"/>
    <property type="project" value="TreeGrafter"/>
</dbReference>
<dbReference type="EMBL" id="JPDN02000023">
    <property type="protein sequence ID" value="PON24476.1"/>
    <property type="molecule type" value="Genomic_DNA"/>
</dbReference>
<dbReference type="PANTHER" id="PTHR48079:SF6">
    <property type="entry name" value="NAD(P)-BINDING DOMAIN-CONTAINING PROTEIN-RELATED"/>
    <property type="match status" value="1"/>
</dbReference>
<proteinExistence type="predicted"/>
<dbReference type="InterPro" id="IPR036291">
    <property type="entry name" value="NAD(P)-bd_dom_sf"/>
</dbReference>
<dbReference type="PANTHER" id="PTHR48079">
    <property type="entry name" value="PROTEIN YEEZ"/>
    <property type="match status" value="1"/>
</dbReference>
<protein>
    <recommendedName>
        <fullName evidence="1">NAD-dependent epimerase/dehydratase domain-containing protein</fullName>
    </recommendedName>
</protein>
<dbReference type="Gene3D" id="3.40.50.720">
    <property type="entry name" value="NAD(P)-binding Rossmann-like Domain"/>
    <property type="match status" value="1"/>
</dbReference>
<evidence type="ECO:0000313" key="2">
    <source>
        <dbReference type="EMBL" id="PON24476.1"/>
    </source>
</evidence>
<dbReference type="InterPro" id="IPR051783">
    <property type="entry name" value="NAD(P)-dependent_oxidoreduct"/>
</dbReference>
<evidence type="ECO:0000259" key="1">
    <source>
        <dbReference type="Pfam" id="PF01370"/>
    </source>
</evidence>
<dbReference type="STRING" id="398673.A0A2P4ZJK3"/>
<dbReference type="RefSeq" id="XP_024405338.1">
    <property type="nucleotide sequence ID" value="XM_024549952.1"/>
</dbReference>
<dbReference type="GO" id="GO:0004029">
    <property type="term" value="F:aldehyde dehydrogenase (NAD+) activity"/>
    <property type="evidence" value="ECO:0007669"/>
    <property type="project" value="TreeGrafter"/>
</dbReference>
<dbReference type="Pfam" id="PF01370">
    <property type="entry name" value="Epimerase"/>
    <property type="match status" value="1"/>
</dbReference>
<reference evidence="2 3" key="1">
    <citation type="journal article" date="2016" name="Genome Announc.">
        <title>Draft Whole-Genome Sequence of Trichoderma gamsii T6085, a Promising Biocontrol Agent of Fusarium Head Blight on Wheat.</title>
        <authorList>
            <person name="Baroncelli R."/>
            <person name="Zapparata A."/>
            <person name="Piaggeschi G."/>
            <person name="Sarrocco S."/>
            <person name="Vannacci G."/>
        </authorList>
    </citation>
    <scope>NUCLEOTIDE SEQUENCE [LARGE SCALE GENOMIC DNA]</scope>
    <source>
        <strain evidence="2 3">T6085</strain>
    </source>
</reference>
<dbReference type="SUPFAM" id="SSF51735">
    <property type="entry name" value="NAD(P)-binding Rossmann-fold domains"/>
    <property type="match status" value="1"/>
</dbReference>